<protein>
    <submittedName>
        <fullName evidence="13">DDB1- and CUL4-associated factor 12</fullName>
    </submittedName>
</protein>
<accession>A0A8D8SMA9</accession>
<keyword evidence="8" id="KW-0539">Nucleus</keyword>
<feature type="compositionally biased region" description="Acidic residues" evidence="11">
    <location>
        <begin position="86"/>
        <end position="99"/>
    </location>
</feature>
<dbReference type="EMBL" id="HBUF01228503">
    <property type="protein sequence ID" value="CAG6672416.1"/>
    <property type="molecule type" value="Transcribed_RNA"/>
</dbReference>
<dbReference type="InterPro" id="IPR051191">
    <property type="entry name" value="DCAF12"/>
</dbReference>
<evidence type="ECO:0000256" key="1">
    <source>
        <dbReference type="ARBA" id="ARBA00004123"/>
    </source>
</evidence>
<evidence type="ECO:0000256" key="3">
    <source>
        <dbReference type="ARBA" id="ARBA00004906"/>
    </source>
</evidence>
<dbReference type="GO" id="GO:0080008">
    <property type="term" value="C:Cul4-RING E3 ubiquitin ligase complex"/>
    <property type="evidence" value="ECO:0007669"/>
    <property type="project" value="TreeGrafter"/>
</dbReference>
<comment type="subcellular location">
    <subcellularLocation>
        <location evidence="2">Cytoplasm</location>
    </subcellularLocation>
    <subcellularLocation>
        <location evidence="1">Nucleus</location>
    </subcellularLocation>
</comment>
<dbReference type="InterPro" id="IPR036322">
    <property type="entry name" value="WD40_repeat_dom_sf"/>
</dbReference>
<dbReference type="InterPro" id="IPR001680">
    <property type="entry name" value="WD40_rpt"/>
</dbReference>
<name>A0A8D8SMA9_9HEMI</name>
<dbReference type="GO" id="GO:0005634">
    <property type="term" value="C:nucleus"/>
    <property type="evidence" value="ECO:0007669"/>
    <property type="project" value="UniProtKB-SubCell"/>
</dbReference>
<evidence type="ECO:0000256" key="10">
    <source>
        <dbReference type="PROSITE-ProRule" id="PRU00221"/>
    </source>
</evidence>
<dbReference type="FunFam" id="2.130.10.10:FF:001037">
    <property type="entry name" value="Blast:DDB1-and CUL4-associated factor 12"/>
    <property type="match status" value="1"/>
</dbReference>
<keyword evidence="5 10" id="KW-0853">WD repeat</keyword>
<dbReference type="PROSITE" id="PS50082">
    <property type="entry name" value="WD_REPEATS_2"/>
    <property type="match status" value="1"/>
</dbReference>
<dbReference type="EMBL" id="HBUF01228504">
    <property type="protein sequence ID" value="CAG6672417.1"/>
    <property type="molecule type" value="Transcribed_RNA"/>
</dbReference>
<evidence type="ECO:0000256" key="2">
    <source>
        <dbReference type="ARBA" id="ARBA00004496"/>
    </source>
</evidence>
<evidence type="ECO:0000256" key="5">
    <source>
        <dbReference type="ARBA" id="ARBA00022574"/>
    </source>
</evidence>
<sequence length="497" mass="56810">MASTNIRQQKLEQQRQIMEQKMKLKRQTSSMIQATEIPGHRALRPLSSSSSREFYCYDGPLQFTRTHPGTDTSDYGSGYPDRSSQEEEEDDDDDDDDIANEFTDHQILRTSYNFVDYIRNRESGLRGVKTFEEHYSSRHILTHDMFKEYPISLNNMNKVFCSQWLSDRQIVFGTKCNKLLVYDIHTQSLDHIPTISSRNAATEPEDHQSGIHFLQMNPSRSLLVTGATHSHQLAVYQLPTLDPIAIAENGHKDWVFDAVWLDDEFFVSGSRDSKLGLWHVSEQTRAFTNLPEYGSIKPVRMKDCKNAQKIRSLAFNKQRRELACLSLNGYIHVWNMENFKQSLSRRLPSSQENVCLAVKEDGTLYAIGCRSYTLLLDSRTLQPIRKILARYSGCGIRSASFQGNTLTIGTGIGMLMFYDLKANRYLESSINASRTVVLKTSRGFVFPDEEFADQGFHQMKYTPAIYTHCYDFSSTRLFAAGGPLPASMFGNYAGIWQ</sequence>
<evidence type="ECO:0000256" key="11">
    <source>
        <dbReference type="SAM" id="MobiDB-lite"/>
    </source>
</evidence>
<keyword evidence="4" id="KW-0963">Cytoplasm</keyword>
<organism evidence="13">
    <name type="scientific">Cacopsylla melanoneura</name>
    <dbReference type="NCBI Taxonomy" id="428564"/>
    <lineage>
        <taxon>Eukaryota</taxon>
        <taxon>Metazoa</taxon>
        <taxon>Ecdysozoa</taxon>
        <taxon>Arthropoda</taxon>
        <taxon>Hexapoda</taxon>
        <taxon>Insecta</taxon>
        <taxon>Pterygota</taxon>
        <taxon>Neoptera</taxon>
        <taxon>Paraneoptera</taxon>
        <taxon>Hemiptera</taxon>
        <taxon>Sternorrhyncha</taxon>
        <taxon>Psylloidea</taxon>
        <taxon>Psyllidae</taxon>
        <taxon>Psyllinae</taxon>
        <taxon>Cacopsylla</taxon>
    </lineage>
</organism>
<dbReference type="Gene3D" id="2.130.10.10">
    <property type="entry name" value="YVTN repeat-like/Quinoprotein amine dehydrogenase"/>
    <property type="match status" value="2"/>
</dbReference>
<feature type="region of interest" description="Disordered" evidence="11">
    <location>
        <begin position="65"/>
        <end position="99"/>
    </location>
</feature>
<dbReference type="SMART" id="SM00320">
    <property type="entry name" value="WD40"/>
    <property type="match status" value="3"/>
</dbReference>
<feature type="repeat" description="WD" evidence="10">
    <location>
        <begin position="248"/>
        <end position="288"/>
    </location>
</feature>
<dbReference type="EMBL" id="HBUF01228502">
    <property type="protein sequence ID" value="CAG6672415.1"/>
    <property type="molecule type" value="Transcribed_RNA"/>
</dbReference>
<comment type="similarity">
    <text evidence="9">Belongs to the WD repeat DCAF12 family.</text>
</comment>
<dbReference type="SUPFAM" id="SSF50978">
    <property type="entry name" value="WD40 repeat-like"/>
    <property type="match status" value="1"/>
</dbReference>
<evidence type="ECO:0000256" key="8">
    <source>
        <dbReference type="ARBA" id="ARBA00023242"/>
    </source>
</evidence>
<keyword evidence="6" id="KW-0677">Repeat</keyword>
<evidence type="ECO:0000256" key="4">
    <source>
        <dbReference type="ARBA" id="ARBA00022490"/>
    </source>
</evidence>
<evidence type="ECO:0000256" key="6">
    <source>
        <dbReference type="ARBA" id="ARBA00022737"/>
    </source>
</evidence>
<dbReference type="Pfam" id="PF23760">
    <property type="entry name" value="Beta-prop_DCAF12"/>
    <property type="match status" value="1"/>
</dbReference>
<feature type="region of interest" description="Disordered" evidence="11">
    <location>
        <begin position="26"/>
        <end position="45"/>
    </location>
</feature>
<dbReference type="InterPro" id="IPR056151">
    <property type="entry name" value="Beta-prop_DCAF12"/>
</dbReference>
<proteinExistence type="inferred from homology"/>
<dbReference type="PANTHER" id="PTHR19860:SF16">
    <property type="entry name" value="DDB1- AND CUL4-ASSOCIATED FACTOR 12"/>
    <property type="match status" value="1"/>
</dbReference>
<evidence type="ECO:0000313" key="13">
    <source>
        <dbReference type="EMBL" id="CAG6672415.1"/>
    </source>
</evidence>
<evidence type="ECO:0000259" key="12">
    <source>
        <dbReference type="Pfam" id="PF23760"/>
    </source>
</evidence>
<evidence type="ECO:0000256" key="9">
    <source>
        <dbReference type="ARBA" id="ARBA00038022"/>
    </source>
</evidence>
<dbReference type="AlphaFoldDB" id="A0A8D8SMA9"/>
<dbReference type="GO" id="GO:0005737">
    <property type="term" value="C:cytoplasm"/>
    <property type="evidence" value="ECO:0007669"/>
    <property type="project" value="UniProtKB-SubCell"/>
</dbReference>
<keyword evidence="7" id="KW-0833">Ubl conjugation pathway</keyword>
<dbReference type="PANTHER" id="PTHR19860">
    <property type="entry name" value="DDB1- AND CUL4-ASSOCIATED FACTOR 12-RELATED"/>
    <property type="match status" value="1"/>
</dbReference>
<feature type="domain" description="DDB1- and CUL4-associated factor 12 beta-propeller" evidence="12">
    <location>
        <begin position="144"/>
        <end position="496"/>
    </location>
</feature>
<reference evidence="13" key="1">
    <citation type="submission" date="2021-05" db="EMBL/GenBank/DDBJ databases">
        <authorList>
            <person name="Alioto T."/>
            <person name="Alioto T."/>
            <person name="Gomez Garrido J."/>
        </authorList>
    </citation>
    <scope>NUCLEOTIDE SEQUENCE</scope>
</reference>
<evidence type="ECO:0000256" key="7">
    <source>
        <dbReference type="ARBA" id="ARBA00022786"/>
    </source>
</evidence>
<comment type="pathway">
    <text evidence="3">Protein modification; protein ubiquitination.</text>
</comment>
<feature type="compositionally biased region" description="Polar residues" evidence="11">
    <location>
        <begin position="65"/>
        <end position="75"/>
    </location>
</feature>
<dbReference type="InterPro" id="IPR015943">
    <property type="entry name" value="WD40/YVTN_repeat-like_dom_sf"/>
</dbReference>